<dbReference type="Proteomes" id="UP001596512">
    <property type="component" value="Unassembled WGS sequence"/>
</dbReference>
<sequence>MQKVEPFRYFPEFRTTAYQDDTQFWKFYLIPDQVSIRRDGKGKPVFMLTAYSFSDQDRAEKPDLPRGGGYLVMDTELRVDPEHEPRIREALQADVDQIWHQLKALAEGAGHSVQGYTLWSWNQVGGDLRVTIDDVLMGLGPDSPSAPPATTRPRWCSPFHSGPRASSPCWPRRVPT</sequence>
<evidence type="ECO:0000256" key="1">
    <source>
        <dbReference type="SAM" id="MobiDB-lite"/>
    </source>
</evidence>
<feature type="region of interest" description="Disordered" evidence="1">
    <location>
        <begin position="141"/>
        <end position="176"/>
    </location>
</feature>
<protein>
    <submittedName>
        <fullName evidence="2">Uncharacterized protein</fullName>
    </submittedName>
</protein>
<accession>A0ABW2TP43</accession>
<evidence type="ECO:0000313" key="2">
    <source>
        <dbReference type="EMBL" id="MFC7615562.1"/>
    </source>
</evidence>
<dbReference type="EMBL" id="JBHTEY010000004">
    <property type="protein sequence ID" value="MFC7615562.1"/>
    <property type="molecule type" value="Genomic_DNA"/>
</dbReference>
<keyword evidence="3" id="KW-1185">Reference proteome</keyword>
<comment type="caution">
    <text evidence="2">The sequence shown here is derived from an EMBL/GenBank/DDBJ whole genome shotgun (WGS) entry which is preliminary data.</text>
</comment>
<gene>
    <name evidence="2" type="ORF">ACFQV2_20710</name>
</gene>
<organism evidence="2 3">
    <name type="scientific">Actinokineospora soli</name>
    <dbReference type="NCBI Taxonomy" id="1048753"/>
    <lineage>
        <taxon>Bacteria</taxon>
        <taxon>Bacillati</taxon>
        <taxon>Actinomycetota</taxon>
        <taxon>Actinomycetes</taxon>
        <taxon>Pseudonocardiales</taxon>
        <taxon>Pseudonocardiaceae</taxon>
        <taxon>Actinokineospora</taxon>
    </lineage>
</organism>
<proteinExistence type="predicted"/>
<reference evidence="3" key="1">
    <citation type="journal article" date="2019" name="Int. J. Syst. Evol. Microbiol.">
        <title>The Global Catalogue of Microorganisms (GCM) 10K type strain sequencing project: providing services to taxonomists for standard genome sequencing and annotation.</title>
        <authorList>
            <consortium name="The Broad Institute Genomics Platform"/>
            <consortium name="The Broad Institute Genome Sequencing Center for Infectious Disease"/>
            <person name="Wu L."/>
            <person name="Ma J."/>
        </authorList>
    </citation>
    <scope>NUCLEOTIDE SEQUENCE [LARGE SCALE GENOMIC DNA]</scope>
    <source>
        <strain evidence="3">JCM 17695</strain>
    </source>
</reference>
<evidence type="ECO:0000313" key="3">
    <source>
        <dbReference type="Proteomes" id="UP001596512"/>
    </source>
</evidence>
<name>A0ABW2TP43_9PSEU</name>